<dbReference type="EMBL" id="WUMV01000008">
    <property type="protein sequence ID" value="MXN66709.1"/>
    <property type="molecule type" value="Genomic_DNA"/>
</dbReference>
<dbReference type="Proteomes" id="UP000433101">
    <property type="component" value="Unassembled WGS sequence"/>
</dbReference>
<evidence type="ECO:0008006" key="3">
    <source>
        <dbReference type="Google" id="ProtNLM"/>
    </source>
</evidence>
<accession>A0A7X3LWZ1</accession>
<reference evidence="1 2" key="1">
    <citation type="submission" date="2019-12" db="EMBL/GenBank/DDBJ databases">
        <authorList>
            <person name="Li M."/>
        </authorList>
    </citation>
    <scope>NUCLEOTIDE SEQUENCE [LARGE SCALE GENOMIC DNA]</scope>
    <source>
        <strain evidence="1 2">GBMRC 2046</strain>
    </source>
</reference>
<dbReference type="InterPro" id="IPR036890">
    <property type="entry name" value="HATPase_C_sf"/>
</dbReference>
<keyword evidence="2" id="KW-1185">Reference proteome</keyword>
<sequence length="629" mass="69298">MALAANEPSKIEKLASDIRESADTQIPVETTLGTSERIIARVTDGIYREPWAAFRELIANAYDADATSVVVETGAPDFAQVTVRDNGNGMSPDTLAYVLRSIGGSSKRTHAGAVLHTSDTEDADLSPGGRPLIGKIGIGLFAVAQLTQHFQIITKASGDKMRTSATVRLKTHDEDRLREAEEEYVAGTVTIKSENVPEDEISSHGTSIVLYALRPEIRRVLQSLRRWHSSLAEGVDGRPVTERPIYHIGVSEGALGKNSTPIEGKFPWEASDSPREKFEGLFAAAAEGSGKASKPANLEHFDEYLRLIWKLSLSLPLDYIYGHPFDIKGDSGIILYDVPSGKGQAAEINVPADRSLREFLSLTAGSHDPCGGFSVNLDGIQLARPIELPRKLRKYSRVGAPVMMISKEEAPFKESDLERAGGKLSFEAYLYWNSKIIPKDTAGVLIRVRDASGTLFDQSFLNYQISEQTRLRQITAEIFVHDGLDSAINIDRESFNYSHPHFLYVQRWLHKSLRLMVNRLKAIADEDLKRERAREAVETRKAVFTSAMRVWSERLGESSDPPLIDLEVQEAASEVGGVEIDWKTVPPIGDPEQASALAVVLEAYGVLSGLSARTRAELINDILRVLRPT</sequence>
<gene>
    <name evidence="1" type="ORF">GR183_17480</name>
</gene>
<organism evidence="1 2">
    <name type="scientific">Stappia sediminis</name>
    <dbReference type="NCBI Taxonomy" id="2692190"/>
    <lineage>
        <taxon>Bacteria</taxon>
        <taxon>Pseudomonadati</taxon>
        <taxon>Pseudomonadota</taxon>
        <taxon>Alphaproteobacteria</taxon>
        <taxon>Hyphomicrobiales</taxon>
        <taxon>Stappiaceae</taxon>
        <taxon>Stappia</taxon>
    </lineage>
</organism>
<dbReference type="SUPFAM" id="SSF55874">
    <property type="entry name" value="ATPase domain of HSP90 chaperone/DNA topoisomerase II/histidine kinase"/>
    <property type="match status" value="1"/>
</dbReference>
<name>A0A7X3LWZ1_9HYPH</name>
<evidence type="ECO:0000313" key="2">
    <source>
        <dbReference type="Proteomes" id="UP000433101"/>
    </source>
</evidence>
<dbReference type="Gene3D" id="3.30.565.10">
    <property type="entry name" value="Histidine kinase-like ATPase, C-terminal domain"/>
    <property type="match status" value="1"/>
</dbReference>
<dbReference type="RefSeq" id="WP_160776952.1">
    <property type="nucleotide sequence ID" value="NZ_WUMV01000008.1"/>
</dbReference>
<dbReference type="AlphaFoldDB" id="A0A7X3LWZ1"/>
<protein>
    <recommendedName>
        <fullName evidence="3">Histidine kinase-, DNA gyrase B-, and HSP90-like ATPase</fullName>
    </recommendedName>
</protein>
<evidence type="ECO:0000313" key="1">
    <source>
        <dbReference type="EMBL" id="MXN66709.1"/>
    </source>
</evidence>
<dbReference type="Pfam" id="PF13589">
    <property type="entry name" value="HATPase_c_3"/>
    <property type="match status" value="1"/>
</dbReference>
<comment type="caution">
    <text evidence="1">The sequence shown here is derived from an EMBL/GenBank/DDBJ whole genome shotgun (WGS) entry which is preliminary data.</text>
</comment>
<proteinExistence type="predicted"/>